<dbReference type="RefSeq" id="WP_283343333.1">
    <property type="nucleotide sequence ID" value="NZ_JASHIF010000002.1"/>
</dbReference>
<keyword evidence="2" id="KW-1185">Reference proteome</keyword>
<proteinExistence type="predicted"/>
<reference evidence="1 2" key="1">
    <citation type="submission" date="2023-05" db="EMBL/GenBank/DDBJ databases">
        <title>Novel species of genus Flectobacillus isolated from stream in China.</title>
        <authorList>
            <person name="Lu H."/>
        </authorList>
    </citation>
    <scope>NUCLEOTIDE SEQUENCE [LARGE SCALE GENOMIC DNA]</scope>
    <source>
        <strain evidence="1 2">KCTC 42575</strain>
    </source>
</reference>
<dbReference type="EMBL" id="JASHIF010000002">
    <property type="protein sequence ID" value="MDI9858068.1"/>
    <property type="molecule type" value="Genomic_DNA"/>
</dbReference>
<organism evidence="1 2">
    <name type="scientific">Flectobacillus roseus</name>
    <dbReference type="NCBI Taxonomy" id="502259"/>
    <lineage>
        <taxon>Bacteria</taxon>
        <taxon>Pseudomonadati</taxon>
        <taxon>Bacteroidota</taxon>
        <taxon>Cytophagia</taxon>
        <taxon>Cytophagales</taxon>
        <taxon>Flectobacillaceae</taxon>
        <taxon>Flectobacillus</taxon>
    </lineage>
</organism>
<gene>
    <name evidence="1" type="ORF">QM524_02490</name>
</gene>
<sequence length="168" mass="19642">METFQKTDKEIKDQIIHWFLVYHGKTIDHFNGQEEFTLFDKLFSDEQTVINALSIDTELPVLVLKKDSGNIVICTTRRFIYLEKDSIQALTYSEFKNHTGYESIDVYRNSRLHIGVKTDGYIAEFGLRKKDGQIVYWKIPTGKSGFAFWNVTKKFELIGRKYIIGEVE</sequence>
<accession>A0ABT6Y3C2</accession>
<evidence type="ECO:0000313" key="2">
    <source>
        <dbReference type="Proteomes" id="UP001236507"/>
    </source>
</evidence>
<name>A0ABT6Y3C2_9BACT</name>
<dbReference type="Proteomes" id="UP001236507">
    <property type="component" value="Unassembled WGS sequence"/>
</dbReference>
<comment type="caution">
    <text evidence="1">The sequence shown here is derived from an EMBL/GenBank/DDBJ whole genome shotgun (WGS) entry which is preliminary data.</text>
</comment>
<protein>
    <submittedName>
        <fullName evidence="1">Uncharacterized protein</fullName>
    </submittedName>
</protein>
<evidence type="ECO:0000313" key="1">
    <source>
        <dbReference type="EMBL" id="MDI9858068.1"/>
    </source>
</evidence>